<comment type="caution">
    <text evidence="1">The sequence shown here is derived from an EMBL/GenBank/DDBJ whole genome shotgun (WGS) entry which is preliminary data.</text>
</comment>
<evidence type="ECO:0000313" key="1">
    <source>
        <dbReference type="EMBL" id="GMF41785.1"/>
    </source>
</evidence>
<dbReference type="Proteomes" id="UP001165083">
    <property type="component" value="Unassembled WGS sequence"/>
</dbReference>
<keyword evidence="2" id="KW-1185">Reference proteome</keyword>
<evidence type="ECO:0000313" key="2">
    <source>
        <dbReference type="Proteomes" id="UP001165083"/>
    </source>
</evidence>
<accession>A0A9W7CV92</accession>
<sequence>MVPAISDRQSDNWYASNRGSAQYHIGWNSLRAHHRRKPNFQWCVAVDFRSIVDLGDFNNWYYSNRGSAQYHIGWDFEQSHVINGGHRPANTVLQVLGFDHIDLQNPQSDYYFDITLGGALASKALVVDANKDIGSIRTLDAQNLNGSIKVSGTLGDFGSIKIGGTDVITSSRHIQNIGNIACSGTMNASAGIQINSINLVDASRNISAASLSTAGDITCSGLINGFLGYGNQSNITSLGLLTEANIGASNPNNAVESNSGHRKKSDFKWNNFDIIECDVDRNSHSKRHHIRDQ</sequence>
<organism evidence="1 2">
    <name type="scientific">Phytophthora lilii</name>
    <dbReference type="NCBI Taxonomy" id="2077276"/>
    <lineage>
        <taxon>Eukaryota</taxon>
        <taxon>Sar</taxon>
        <taxon>Stramenopiles</taxon>
        <taxon>Oomycota</taxon>
        <taxon>Peronosporomycetes</taxon>
        <taxon>Peronosporales</taxon>
        <taxon>Peronosporaceae</taxon>
        <taxon>Phytophthora</taxon>
    </lineage>
</organism>
<dbReference type="AlphaFoldDB" id="A0A9W7CV92"/>
<gene>
    <name evidence="1" type="ORF">Plil01_001672700</name>
</gene>
<reference evidence="1" key="1">
    <citation type="submission" date="2023-04" db="EMBL/GenBank/DDBJ databases">
        <title>Phytophthora lilii NBRC 32176.</title>
        <authorList>
            <person name="Ichikawa N."/>
            <person name="Sato H."/>
            <person name="Tonouchi N."/>
        </authorList>
    </citation>
    <scope>NUCLEOTIDE SEQUENCE</scope>
    <source>
        <strain evidence="1">NBRC 32176</strain>
    </source>
</reference>
<dbReference type="EMBL" id="BSXW01002307">
    <property type="protein sequence ID" value="GMF41785.1"/>
    <property type="molecule type" value="Genomic_DNA"/>
</dbReference>
<protein>
    <submittedName>
        <fullName evidence="1">Unnamed protein product</fullName>
    </submittedName>
</protein>
<name>A0A9W7CV92_9STRA</name>
<proteinExistence type="predicted"/>